<keyword evidence="1" id="KW-1133">Transmembrane helix</keyword>
<sequence>MMEGPGNPENYRYVGAALGAASGLMFIRPKSIMDAVIRLVFSFVAGSILYLVLHEYMGWPRDPDHIVAAAWIVGFASWPLAGAALSAVKSRMGKGDA</sequence>
<feature type="transmembrane region" description="Helical" evidence="1">
    <location>
        <begin position="35"/>
        <end position="53"/>
    </location>
</feature>
<feature type="transmembrane region" description="Helical" evidence="1">
    <location>
        <begin position="65"/>
        <end position="88"/>
    </location>
</feature>
<evidence type="ECO:0000256" key="1">
    <source>
        <dbReference type="SAM" id="Phobius"/>
    </source>
</evidence>
<keyword evidence="1" id="KW-0472">Membrane</keyword>
<dbReference type="RefSeq" id="WP_183792252.1">
    <property type="nucleotide sequence ID" value="NZ_JACIDU010000007.1"/>
</dbReference>
<evidence type="ECO:0000313" key="3">
    <source>
        <dbReference type="Proteomes" id="UP000584824"/>
    </source>
</evidence>
<comment type="caution">
    <text evidence="2">The sequence shown here is derived from an EMBL/GenBank/DDBJ whole genome shotgun (WGS) entry which is preliminary data.</text>
</comment>
<reference evidence="2 3" key="1">
    <citation type="submission" date="2020-08" db="EMBL/GenBank/DDBJ databases">
        <title>Genomic Encyclopedia of Type Strains, Phase IV (KMG-IV): sequencing the most valuable type-strain genomes for metagenomic binning, comparative biology and taxonomic classification.</title>
        <authorList>
            <person name="Goeker M."/>
        </authorList>
    </citation>
    <scope>NUCLEOTIDE SEQUENCE [LARGE SCALE GENOMIC DNA]</scope>
    <source>
        <strain evidence="2 3">DSM 26385</strain>
    </source>
</reference>
<dbReference type="AlphaFoldDB" id="A0A7W6K1T0"/>
<feature type="transmembrane region" description="Helical" evidence="1">
    <location>
        <begin position="12"/>
        <end position="28"/>
    </location>
</feature>
<dbReference type="EMBL" id="JACIDU010000007">
    <property type="protein sequence ID" value="MBB4103588.1"/>
    <property type="molecule type" value="Genomic_DNA"/>
</dbReference>
<keyword evidence="3" id="KW-1185">Reference proteome</keyword>
<evidence type="ECO:0000313" key="2">
    <source>
        <dbReference type="EMBL" id="MBB4103588.1"/>
    </source>
</evidence>
<gene>
    <name evidence="2" type="ORF">GGQ66_002146</name>
</gene>
<protein>
    <submittedName>
        <fullName evidence="2">Uncharacterized protein</fullName>
    </submittedName>
</protein>
<organism evidence="2 3">
    <name type="scientific">Allorhizobium borbori</name>
    <dbReference type="NCBI Taxonomy" id="485907"/>
    <lineage>
        <taxon>Bacteria</taxon>
        <taxon>Pseudomonadati</taxon>
        <taxon>Pseudomonadota</taxon>
        <taxon>Alphaproteobacteria</taxon>
        <taxon>Hyphomicrobiales</taxon>
        <taxon>Rhizobiaceae</taxon>
        <taxon>Rhizobium/Agrobacterium group</taxon>
        <taxon>Allorhizobium</taxon>
    </lineage>
</organism>
<name>A0A7W6K1T0_9HYPH</name>
<keyword evidence="1" id="KW-0812">Transmembrane</keyword>
<accession>A0A7W6K1T0</accession>
<dbReference type="Proteomes" id="UP000584824">
    <property type="component" value="Unassembled WGS sequence"/>
</dbReference>
<proteinExistence type="predicted"/>